<evidence type="ECO:0000256" key="3">
    <source>
        <dbReference type="ARBA" id="ARBA00023015"/>
    </source>
</evidence>
<comment type="caution">
    <text evidence="8">The sequence shown here is derived from an EMBL/GenBank/DDBJ whole genome shotgun (WGS) entry which is preliminary data.</text>
</comment>
<dbReference type="PROSITE" id="PS50110">
    <property type="entry name" value="RESPONSE_REGULATORY"/>
    <property type="match status" value="1"/>
</dbReference>
<feature type="domain" description="Response regulatory" evidence="7">
    <location>
        <begin position="10"/>
        <end position="126"/>
    </location>
</feature>
<keyword evidence="1 6" id="KW-0597">Phosphoprotein</keyword>
<organism evidence="8 9">
    <name type="scientific">Virgisporangium aliadipatigenens</name>
    <dbReference type="NCBI Taxonomy" id="741659"/>
    <lineage>
        <taxon>Bacteria</taxon>
        <taxon>Bacillati</taxon>
        <taxon>Actinomycetota</taxon>
        <taxon>Actinomycetes</taxon>
        <taxon>Micromonosporales</taxon>
        <taxon>Micromonosporaceae</taxon>
        <taxon>Virgisporangium</taxon>
    </lineage>
</organism>
<evidence type="ECO:0000256" key="2">
    <source>
        <dbReference type="ARBA" id="ARBA00023012"/>
    </source>
</evidence>
<dbReference type="InterPro" id="IPR011006">
    <property type="entry name" value="CheY-like_superfamily"/>
</dbReference>
<evidence type="ECO:0000256" key="4">
    <source>
        <dbReference type="ARBA" id="ARBA00023125"/>
    </source>
</evidence>
<evidence type="ECO:0000259" key="7">
    <source>
        <dbReference type="PROSITE" id="PS50110"/>
    </source>
</evidence>
<dbReference type="PANTHER" id="PTHR44591:SF3">
    <property type="entry name" value="RESPONSE REGULATORY DOMAIN-CONTAINING PROTEIN"/>
    <property type="match status" value="1"/>
</dbReference>
<dbReference type="PANTHER" id="PTHR44591">
    <property type="entry name" value="STRESS RESPONSE REGULATOR PROTEIN 1"/>
    <property type="match status" value="1"/>
</dbReference>
<sequence>MVGHDQSAGRVLVVDDNDDIRSLVEFKLVQAGYTVTVAGNGPDGLDRAREWHPDLVVLDVAMPGMTGYDVCKEMRGDPATAHIPVIMLTARDSTEFSTLGYMAGADMYLTKPIVLRTLLDKVESLIHADTR</sequence>
<protein>
    <recommendedName>
        <fullName evidence="7">Response regulatory domain-containing protein</fullName>
    </recommendedName>
</protein>
<evidence type="ECO:0000256" key="1">
    <source>
        <dbReference type="ARBA" id="ARBA00022553"/>
    </source>
</evidence>
<keyword evidence="9" id="KW-1185">Reference proteome</keyword>
<feature type="modified residue" description="4-aspartylphosphate" evidence="6">
    <location>
        <position position="59"/>
    </location>
</feature>
<keyword evidence="4" id="KW-0238">DNA-binding</keyword>
<keyword evidence="3" id="KW-0805">Transcription regulation</keyword>
<dbReference type="CDD" id="cd17574">
    <property type="entry name" value="REC_OmpR"/>
    <property type="match status" value="1"/>
</dbReference>
<name>A0A8J3YLB9_9ACTN</name>
<dbReference type="Pfam" id="PF00072">
    <property type="entry name" value="Response_reg"/>
    <property type="match status" value="1"/>
</dbReference>
<dbReference type="FunFam" id="3.40.50.2300:FF:000001">
    <property type="entry name" value="DNA-binding response regulator PhoB"/>
    <property type="match status" value="1"/>
</dbReference>
<reference evidence="8" key="1">
    <citation type="submission" date="2021-01" db="EMBL/GenBank/DDBJ databases">
        <title>Whole genome shotgun sequence of Virgisporangium aliadipatigenens NBRC 105644.</title>
        <authorList>
            <person name="Komaki H."/>
            <person name="Tamura T."/>
        </authorList>
    </citation>
    <scope>NUCLEOTIDE SEQUENCE</scope>
    <source>
        <strain evidence="8">NBRC 105644</strain>
    </source>
</reference>
<gene>
    <name evidence="8" type="ORF">Val02_33030</name>
</gene>
<dbReference type="GO" id="GO:0000160">
    <property type="term" value="P:phosphorelay signal transduction system"/>
    <property type="evidence" value="ECO:0007669"/>
    <property type="project" value="UniProtKB-KW"/>
</dbReference>
<evidence type="ECO:0000256" key="6">
    <source>
        <dbReference type="PROSITE-ProRule" id="PRU00169"/>
    </source>
</evidence>
<evidence type="ECO:0000256" key="5">
    <source>
        <dbReference type="ARBA" id="ARBA00023163"/>
    </source>
</evidence>
<proteinExistence type="predicted"/>
<evidence type="ECO:0000313" key="8">
    <source>
        <dbReference type="EMBL" id="GIJ46417.1"/>
    </source>
</evidence>
<dbReference type="Proteomes" id="UP000619260">
    <property type="component" value="Unassembled WGS sequence"/>
</dbReference>
<dbReference type="Gene3D" id="3.40.50.2300">
    <property type="match status" value="1"/>
</dbReference>
<keyword evidence="2" id="KW-0902">Two-component regulatory system</keyword>
<keyword evidence="5" id="KW-0804">Transcription</keyword>
<dbReference type="AlphaFoldDB" id="A0A8J3YLB9"/>
<accession>A0A8J3YLB9</accession>
<evidence type="ECO:0000313" key="9">
    <source>
        <dbReference type="Proteomes" id="UP000619260"/>
    </source>
</evidence>
<dbReference type="EMBL" id="BOPF01000010">
    <property type="protein sequence ID" value="GIJ46417.1"/>
    <property type="molecule type" value="Genomic_DNA"/>
</dbReference>
<dbReference type="SUPFAM" id="SSF52172">
    <property type="entry name" value="CheY-like"/>
    <property type="match status" value="1"/>
</dbReference>
<dbReference type="SMART" id="SM00448">
    <property type="entry name" value="REC"/>
    <property type="match status" value="1"/>
</dbReference>
<dbReference type="InterPro" id="IPR001789">
    <property type="entry name" value="Sig_transdc_resp-reg_receiver"/>
</dbReference>
<dbReference type="GO" id="GO:0003677">
    <property type="term" value="F:DNA binding"/>
    <property type="evidence" value="ECO:0007669"/>
    <property type="project" value="UniProtKB-KW"/>
</dbReference>
<dbReference type="InterPro" id="IPR050595">
    <property type="entry name" value="Bact_response_regulator"/>
</dbReference>